<keyword evidence="16" id="KW-0812">Transmembrane</keyword>
<dbReference type="EMBL" id="JAVFWL010000002">
    <property type="protein sequence ID" value="KAK6733909.1"/>
    <property type="molecule type" value="Genomic_DNA"/>
</dbReference>
<feature type="domain" description="Fe2OG dioxygenase" evidence="17">
    <location>
        <begin position="797"/>
        <end position="888"/>
    </location>
</feature>
<evidence type="ECO:0000256" key="6">
    <source>
        <dbReference type="ARBA" id="ARBA00022723"/>
    </source>
</evidence>
<keyword evidence="13 16" id="KW-0472">Membrane</keyword>
<dbReference type="InterPro" id="IPR044861">
    <property type="entry name" value="IPNS-like_FE2OG_OXY"/>
</dbReference>
<dbReference type="PROSITE" id="PS51471">
    <property type="entry name" value="FE2OG_OXY"/>
    <property type="match status" value="1"/>
</dbReference>
<dbReference type="InterPro" id="IPR050757">
    <property type="entry name" value="Collagen_mod_GT25"/>
</dbReference>
<evidence type="ECO:0000259" key="17">
    <source>
        <dbReference type="PROSITE" id="PS51471"/>
    </source>
</evidence>
<evidence type="ECO:0000256" key="4">
    <source>
        <dbReference type="ARBA" id="ARBA00004427"/>
    </source>
</evidence>
<dbReference type="InterPro" id="IPR005123">
    <property type="entry name" value="Oxoglu/Fe-dep_dioxygenase_dom"/>
</dbReference>
<keyword evidence="6" id="KW-0479">Metal-binding</keyword>
<dbReference type="EC" id="1.14.11.4" evidence="5"/>
<comment type="caution">
    <text evidence="18">The sequence shown here is derived from an EMBL/GenBank/DDBJ whole genome shotgun (WGS) entry which is preliminary data.</text>
</comment>
<keyword evidence="11" id="KW-0560">Oxidoreductase</keyword>
<dbReference type="PANTHER" id="PTHR10730">
    <property type="entry name" value="PROCOLLAGEN-LYSINE,2-OXOGLUTARATE 5-DIOXYGENASE/GLYCOSYLTRANSFERASE 25 FAMILY MEMBER"/>
    <property type="match status" value="1"/>
</dbReference>
<dbReference type="PROSITE" id="PS01325">
    <property type="entry name" value="LYS_HYDROXYLASE"/>
    <property type="match status" value="1"/>
</dbReference>
<sequence>MSDEVAGHERKGEKKLIDLLASIRDADSARERSLLVKEIANEIAKNLVLTAVITVLILVSIFEIFIGLVNMNDCPVNKKIPIWLVVSGGTSCLRYIVATILSVKINKMGTLYAFRATWEAAFSVFWLVWLILGSYWTYSVYNKTKQKKSGSSHRIRYEALNPGAQTLTLCLPASDGKSAGIVGSERHEARRVAQAAALEAMLLLLAVFLLPVLVVCRSEPELLVVTVATEDTDGLRRLLKSAEVFNFKVQVLGMGQEWKGGDTRVTQGGGQKIRILREELKAYKDRDDLIILFVDAYDVVFTAGPLTILERFDTHFDDKRVLFGAEPFCWPDESLAPEYPVVEFGKRYLNSGLFLGYAKEFYKMISLKEVADDDDDQLYYTMIYLDPELRKELKIGLDTMSRIFQNLNGVTDDVELHSGCSFCGKKPNVDFTTKDPADFPLVAVSIFISKPIPFIEEMLEAVARLDYPKKKMLLYIYSSQRFSIKTVMDFLSKYGSQYYSKKVINGVSEIGEREARQEALTFASRFDADFLFNLDGDALLTDMKTLQLLVEASVNHDLGIVAPLLGQPNKMFTNFWGAIAANGYYLRSEDYLAIVQRKRIGIWNVPFITAAILINKEKMKEMKTPYFYDKRIDADMSFCKWARDHGHFMYVDNEHYFGFLIVSEDFAEVVHEGKLHPELWEIFENRELWEGRYLHPDYNKQLEEGYEVEQACPDVYDYPLVSERFSKELIEEMEHFGKWSDGSNKDERLAGGYENVPTRDIHMNQVGYERHWLFFLDEYVRPLQEKVFTGYYHRPVEANMMFVVRYRPDEQPSLRPHHDASTFSVDIALNKRGVDYEGGGVRYTRYNCTVPADQVGYAMMFPGRLTHLHEGLPTTKGTRYILVSFVNP</sequence>
<evidence type="ECO:0000256" key="13">
    <source>
        <dbReference type="ARBA" id="ARBA00023136"/>
    </source>
</evidence>
<dbReference type="SMART" id="SM00702">
    <property type="entry name" value="P4Hc"/>
    <property type="match status" value="1"/>
</dbReference>
<keyword evidence="8" id="KW-0256">Endoplasmic reticulum</keyword>
<evidence type="ECO:0000256" key="2">
    <source>
        <dbReference type="ARBA" id="ARBA00001961"/>
    </source>
</evidence>
<feature type="transmembrane region" description="Helical" evidence="16">
    <location>
        <begin position="47"/>
        <end position="68"/>
    </location>
</feature>
<keyword evidence="12" id="KW-0408">Iron</keyword>
<evidence type="ECO:0000256" key="12">
    <source>
        <dbReference type="ARBA" id="ARBA00023004"/>
    </source>
</evidence>
<organism evidence="18 19">
    <name type="scientific">Necator americanus</name>
    <name type="common">Human hookworm</name>
    <dbReference type="NCBI Taxonomy" id="51031"/>
    <lineage>
        <taxon>Eukaryota</taxon>
        <taxon>Metazoa</taxon>
        <taxon>Ecdysozoa</taxon>
        <taxon>Nematoda</taxon>
        <taxon>Chromadorea</taxon>
        <taxon>Rhabditida</taxon>
        <taxon>Rhabditina</taxon>
        <taxon>Rhabditomorpha</taxon>
        <taxon>Strongyloidea</taxon>
        <taxon>Ancylostomatidae</taxon>
        <taxon>Bunostominae</taxon>
        <taxon>Necator</taxon>
    </lineage>
</organism>
<evidence type="ECO:0000256" key="9">
    <source>
        <dbReference type="ARBA" id="ARBA00022896"/>
    </source>
</evidence>
<dbReference type="InterPro" id="IPR057589">
    <property type="entry name" value="GT_PLOD"/>
</dbReference>
<dbReference type="Gene3D" id="2.60.120.620">
    <property type="entry name" value="q2cbj1_9rhob like domain"/>
    <property type="match status" value="1"/>
</dbReference>
<dbReference type="InterPro" id="IPR029044">
    <property type="entry name" value="Nucleotide-diphossugar_trans"/>
</dbReference>
<keyword evidence="7" id="KW-0732">Signal</keyword>
<feature type="transmembrane region" description="Helical" evidence="16">
    <location>
        <begin position="120"/>
        <end position="138"/>
    </location>
</feature>
<evidence type="ECO:0000256" key="8">
    <source>
        <dbReference type="ARBA" id="ARBA00022824"/>
    </source>
</evidence>
<gene>
    <name evidence="18" type="primary">Necator_chrII.g5379</name>
    <name evidence="18" type="ORF">RB195_017586</name>
</gene>
<evidence type="ECO:0000313" key="19">
    <source>
        <dbReference type="Proteomes" id="UP001303046"/>
    </source>
</evidence>
<dbReference type="Pfam" id="PF25342">
    <property type="entry name" value="GT_PLOD"/>
    <property type="match status" value="1"/>
</dbReference>
<evidence type="ECO:0000256" key="10">
    <source>
        <dbReference type="ARBA" id="ARBA00022964"/>
    </source>
</evidence>
<dbReference type="SUPFAM" id="SSF53448">
    <property type="entry name" value="Nucleotide-diphospho-sugar transferases"/>
    <property type="match status" value="1"/>
</dbReference>
<evidence type="ECO:0000256" key="15">
    <source>
        <dbReference type="ARBA" id="ARBA00047930"/>
    </source>
</evidence>
<keyword evidence="16" id="KW-1133">Transmembrane helix</keyword>
<evidence type="ECO:0000256" key="3">
    <source>
        <dbReference type="ARBA" id="ARBA00004367"/>
    </source>
</evidence>
<dbReference type="PANTHER" id="PTHR10730:SF45">
    <property type="entry name" value="PROCOLLAGEN-LYSINE,2-OXOGLUTARATE 5-DIOXYGENASE"/>
    <property type="match status" value="1"/>
</dbReference>
<keyword evidence="9" id="KW-0847">Vitamin C</keyword>
<dbReference type="InterPro" id="IPR001006">
    <property type="entry name" value="Procol_lys_dOase"/>
</dbReference>
<keyword evidence="14" id="KW-0325">Glycoprotein</keyword>
<keyword evidence="19" id="KW-1185">Reference proteome</keyword>
<comment type="catalytic activity">
    <reaction evidence="15">
        <text>L-lysyl-[collagen] + 2-oxoglutarate + O2 = (5R)-5-hydroxy-L-lysyl-[collagen] + succinate + CO2</text>
        <dbReference type="Rhea" id="RHEA:16569"/>
        <dbReference type="Rhea" id="RHEA-COMP:12751"/>
        <dbReference type="Rhea" id="RHEA-COMP:12752"/>
        <dbReference type="ChEBI" id="CHEBI:15379"/>
        <dbReference type="ChEBI" id="CHEBI:16526"/>
        <dbReference type="ChEBI" id="CHEBI:16810"/>
        <dbReference type="ChEBI" id="CHEBI:29969"/>
        <dbReference type="ChEBI" id="CHEBI:30031"/>
        <dbReference type="ChEBI" id="CHEBI:133442"/>
        <dbReference type="EC" id="1.14.11.4"/>
    </reaction>
</comment>
<comment type="subcellular location">
    <subcellularLocation>
        <location evidence="3">Endoplasmic reticulum membrane</location>
        <topology evidence="3">Peripheral membrane protein</topology>
        <orientation evidence="3">Lumenal side</orientation>
    </subcellularLocation>
    <subcellularLocation>
        <location evidence="4">Rough endoplasmic reticulum</location>
    </subcellularLocation>
</comment>
<proteinExistence type="predicted"/>
<dbReference type="InterPro" id="IPR006620">
    <property type="entry name" value="Pro_4_hyd_alph"/>
</dbReference>
<accession>A0ABR1C5W9</accession>
<evidence type="ECO:0000256" key="1">
    <source>
        <dbReference type="ARBA" id="ARBA00001954"/>
    </source>
</evidence>
<evidence type="ECO:0000256" key="5">
    <source>
        <dbReference type="ARBA" id="ARBA00012264"/>
    </source>
</evidence>
<feature type="transmembrane region" description="Helical" evidence="16">
    <location>
        <begin position="80"/>
        <end position="100"/>
    </location>
</feature>
<feature type="transmembrane region" description="Helical" evidence="16">
    <location>
        <begin position="196"/>
        <end position="215"/>
    </location>
</feature>
<comment type="cofactor">
    <cofactor evidence="2">
        <name>L-ascorbate</name>
        <dbReference type="ChEBI" id="CHEBI:38290"/>
    </cofactor>
</comment>
<comment type="cofactor">
    <cofactor evidence="1">
        <name>Fe(2+)</name>
        <dbReference type="ChEBI" id="CHEBI:29033"/>
    </cofactor>
</comment>
<reference evidence="18 19" key="1">
    <citation type="submission" date="2023-08" db="EMBL/GenBank/DDBJ databases">
        <title>A Necator americanus chromosomal reference genome.</title>
        <authorList>
            <person name="Ilik V."/>
            <person name="Petrzelkova K.J."/>
            <person name="Pardy F."/>
            <person name="Fuh T."/>
            <person name="Niatou-Singa F.S."/>
            <person name="Gouil Q."/>
            <person name="Baker L."/>
            <person name="Ritchie M.E."/>
            <person name="Jex A.R."/>
            <person name="Gazzola D."/>
            <person name="Li H."/>
            <person name="Toshio Fujiwara R."/>
            <person name="Zhan B."/>
            <person name="Aroian R.V."/>
            <person name="Pafco B."/>
            <person name="Schwarz E.M."/>
        </authorList>
    </citation>
    <scope>NUCLEOTIDE SEQUENCE [LARGE SCALE GENOMIC DNA]</scope>
    <source>
        <strain evidence="18 19">Aroian</strain>
        <tissue evidence="18">Whole animal</tissue>
    </source>
</reference>
<keyword evidence="10" id="KW-0223">Dioxygenase</keyword>
<evidence type="ECO:0000256" key="11">
    <source>
        <dbReference type="ARBA" id="ARBA00023002"/>
    </source>
</evidence>
<evidence type="ECO:0000256" key="16">
    <source>
        <dbReference type="SAM" id="Phobius"/>
    </source>
</evidence>
<name>A0ABR1C5W9_NECAM</name>
<dbReference type="Pfam" id="PF03171">
    <property type="entry name" value="2OG-FeII_Oxy"/>
    <property type="match status" value="1"/>
</dbReference>
<protein>
    <recommendedName>
        <fullName evidence="5">procollagen-lysine 5-dioxygenase</fullName>
        <ecNumber evidence="5">1.14.11.4</ecNumber>
    </recommendedName>
</protein>
<dbReference type="Proteomes" id="UP001303046">
    <property type="component" value="Unassembled WGS sequence"/>
</dbReference>
<evidence type="ECO:0000256" key="14">
    <source>
        <dbReference type="ARBA" id="ARBA00023180"/>
    </source>
</evidence>
<evidence type="ECO:0000313" key="18">
    <source>
        <dbReference type="EMBL" id="KAK6733909.1"/>
    </source>
</evidence>
<evidence type="ECO:0000256" key="7">
    <source>
        <dbReference type="ARBA" id="ARBA00022729"/>
    </source>
</evidence>